<dbReference type="AlphaFoldDB" id="A0A523W0H8"/>
<protein>
    <submittedName>
        <fullName evidence="4">MerR family transcriptional regulator</fullName>
    </submittedName>
</protein>
<dbReference type="EMBL" id="SOIZ01000294">
    <property type="protein sequence ID" value="TET60534.1"/>
    <property type="molecule type" value="Genomic_DNA"/>
</dbReference>
<gene>
    <name evidence="4" type="ORF">E3J48_06575</name>
</gene>
<dbReference type="GO" id="GO:0003700">
    <property type="term" value="F:DNA-binding transcription factor activity"/>
    <property type="evidence" value="ECO:0007669"/>
    <property type="project" value="InterPro"/>
</dbReference>
<dbReference type="SUPFAM" id="SSF46955">
    <property type="entry name" value="Putative DNA-binding domain"/>
    <property type="match status" value="1"/>
</dbReference>
<evidence type="ECO:0000259" key="3">
    <source>
        <dbReference type="PROSITE" id="PS50937"/>
    </source>
</evidence>
<evidence type="ECO:0000256" key="1">
    <source>
        <dbReference type="ARBA" id="ARBA00023125"/>
    </source>
</evidence>
<name>A0A523W0H8_UNCAE</name>
<organism evidence="4 5">
    <name type="scientific">Aerophobetes bacterium</name>
    <dbReference type="NCBI Taxonomy" id="2030807"/>
    <lineage>
        <taxon>Bacteria</taxon>
        <taxon>Candidatus Aerophobota</taxon>
    </lineage>
</organism>
<evidence type="ECO:0000256" key="2">
    <source>
        <dbReference type="SAM" id="MobiDB-lite"/>
    </source>
</evidence>
<dbReference type="InterPro" id="IPR000551">
    <property type="entry name" value="MerR-type_HTH_dom"/>
</dbReference>
<reference evidence="4 5" key="1">
    <citation type="submission" date="2019-03" db="EMBL/GenBank/DDBJ databases">
        <title>Metabolic potential of uncultured bacteria and archaea associated with petroleum seepage in deep-sea sediments.</title>
        <authorList>
            <person name="Dong X."/>
            <person name="Hubert C."/>
        </authorList>
    </citation>
    <scope>NUCLEOTIDE SEQUENCE [LARGE SCALE GENOMIC DNA]</scope>
    <source>
        <strain evidence="4">E29_bin52</strain>
    </source>
</reference>
<dbReference type="PROSITE" id="PS50937">
    <property type="entry name" value="HTH_MERR_2"/>
    <property type="match status" value="1"/>
</dbReference>
<dbReference type="Proteomes" id="UP000319130">
    <property type="component" value="Unassembled WGS sequence"/>
</dbReference>
<sequence>MDKGFTPKETRWVVGISRRKLDYWARSGLVVPSIKKAEGARTRRMYSTGDMARVIAVKKLRDQGVSLQRIRKAVDYLKVVSHSKRPLEDFKLRGEKGNIFIRTQDPKVWLDVFRRPGQLEWFLSPQGTSGRGGQRSGNSNRKDG</sequence>
<dbReference type="Gene3D" id="1.10.1660.10">
    <property type="match status" value="1"/>
</dbReference>
<evidence type="ECO:0000313" key="5">
    <source>
        <dbReference type="Proteomes" id="UP000319130"/>
    </source>
</evidence>
<dbReference type="InterPro" id="IPR009061">
    <property type="entry name" value="DNA-bd_dom_put_sf"/>
</dbReference>
<dbReference type="SMART" id="SM00422">
    <property type="entry name" value="HTH_MERR"/>
    <property type="match status" value="1"/>
</dbReference>
<feature type="domain" description="HTH merR-type" evidence="3">
    <location>
        <begin position="15"/>
        <end position="76"/>
    </location>
</feature>
<proteinExistence type="predicted"/>
<feature type="region of interest" description="Disordered" evidence="2">
    <location>
        <begin position="124"/>
        <end position="144"/>
    </location>
</feature>
<evidence type="ECO:0000313" key="4">
    <source>
        <dbReference type="EMBL" id="TET60534.1"/>
    </source>
</evidence>
<comment type="caution">
    <text evidence="4">The sequence shown here is derived from an EMBL/GenBank/DDBJ whole genome shotgun (WGS) entry which is preliminary data.</text>
</comment>
<dbReference type="PANTHER" id="PTHR30204">
    <property type="entry name" value="REDOX-CYCLING DRUG-SENSING TRANSCRIPTIONAL ACTIVATOR SOXR"/>
    <property type="match status" value="1"/>
</dbReference>
<dbReference type="PANTHER" id="PTHR30204:SF3">
    <property type="entry name" value="HTH MERR-TYPE DOMAIN-CONTAINING PROTEIN"/>
    <property type="match status" value="1"/>
</dbReference>
<dbReference type="InterPro" id="IPR047057">
    <property type="entry name" value="MerR_fam"/>
</dbReference>
<dbReference type="GO" id="GO:0003677">
    <property type="term" value="F:DNA binding"/>
    <property type="evidence" value="ECO:0007669"/>
    <property type="project" value="UniProtKB-KW"/>
</dbReference>
<dbReference type="Pfam" id="PF13411">
    <property type="entry name" value="MerR_1"/>
    <property type="match status" value="1"/>
</dbReference>
<keyword evidence="1" id="KW-0238">DNA-binding</keyword>
<accession>A0A523W0H8</accession>